<dbReference type="Proteomes" id="UP000499080">
    <property type="component" value="Unassembled WGS sequence"/>
</dbReference>
<keyword evidence="1" id="KW-0812">Transmembrane</keyword>
<sequence>MGYKCCTTKLAHRLLNALRHGMPGLHEFEEEGYCIYPLTVLLTIIIMNAHLPVLFTNWRYAFISIIQKLTDCCALWRRIPHCGPTGLWSFCRFSLHRSAKVRAVFTCESSLKATYLMC</sequence>
<organism evidence="2 3">
    <name type="scientific">Araneus ventricosus</name>
    <name type="common">Orbweaver spider</name>
    <name type="synonym">Epeira ventricosa</name>
    <dbReference type="NCBI Taxonomy" id="182803"/>
    <lineage>
        <taxon>Eukaryota</taxon>
        <taxon>Metazoa</taxon>
        <taxon>Ecdysozoa</taxon>
        <taxon>Arthropoda</taxon>
        <taxon>Chelicerata</taxon>
        <taxon>Arachnida</taxon>
        <taxon>Araneae</taxon>
        <taxon>Araneomorphae</taxon>
        <taxon>Entelegynae</taxon>
        <taxon>Araneoidea</taxon>
        <taxon>Araneidae</taxon>
        <taxon>Araneus</taxon>
    </lineage>
</organism>
<keyword evidence="3" id="KW-1185">Reference proteome</keyword>
<evidence type="ECO:0000313" key="2">
    <source>
        <dbReference type="EMBL" id="GBM15891.1"/>
    </source>
</evidence>
<keyword evidence="1" id="KW-0472">Membrane</keyword>
<reference evidence="2 3" key="1">
    <citation type="journal article" date="2019" name="Sci. Rep.">
        <title>Orb-weaving spider Araneus ventricosus genome elucidates the spidroin gene catalogue.</title>
        <authorList>
            <person name="Kono N."/>
            <person name="Nakamura H."/>
            <person name="Ohtoshi R."/>
            <person name="Moran D.A.P."/>
            <person name="Shinohara A."/>
            <person name="Yoshida Y."/>
            <person name="Fujiwara M."/>
            <person name="Mori M."/>
            <person name="Tomita M."/>
            <person name="Arakawa K."/>
        </authorList>
    </citation>
    <scope>NUCLEOTIDE SEQUENCE [LARGE SCALE GENOMIC DNA]</scope>
</reference>
<feature type="transmembrane region" description="Helical" evidence="1">
    <location>
        <begin position="35"/>
        <end position="55"/>
    </location>
</feature>
<gene>
    <name evidence="2" type="ORF">AVEN_258435_1</name>
</gene>
<evidence type="ECO:0000256" key="1">
    <source>
        <dbReference type="SAM" id="Phobius"/>
    </source>
</evidence>
<protein>
    <submittedName>
        <fullName evidence="2">Uncharacterized protein</fullName>
    </submittedName>
</protein>
<evidence type="ECO:0000313" key="3">
    <source>
        <dbReference type="Proteomes" id="UP000499080"/>
    </source>
</evidence>
<comment type="caution">
    <text evidence="2">The sequence shown here is derived from an EMBL/GenBank/DDBJ whole genome shotgun (WGS) entry which is preliminary data.</text>
</comment>
<dbReference type="AlphaFoldDB" id="A0A4Y2DGQ9"/>
<name>A0A4Y2DGQ9_ARAVE</name>
<keyword evidence="1" id="KW-1133">Transmembrane helix</keyword>
<dbReference type="EMBL" id="BGPR01000365">
    <property type="protein sequence ID" value="GBM15891.1"/>
    <property type="molecule type" value="Genomic_DNA"/>
</dbReference>
<proteinExistence type="predicted"/>
<accession>A0A4Y2DGQ9</accession>